<evidence type="ECO:0000256" key="5">
    <source>
        <dbReference type="SAM" id="Phobius"/>
    </source>
</evidence>
<sequence>MLPKLRNLLDEAATGVGVLVGIYPHRGEAEQIHPADVIAQQGGRTRQPVQHPQRDPPDAVHVYKAQRTLRQLLPFLDGEMGTMGERALNHIGERIRAHWGETDQLLSSDEETVSPGHDRPEELPQLGNGLPTARKEPTWGAKSGTRSWTWRAGRPVPPHLLPDQPKNLQFHLAFVASGNEESNYNAGQADQRNSEVVLNFELVDTVTSDPMASMPARVQTPEDLVIKFFDADDEQGSNNYEITAVDECEEFYNSPNPDFTPRPRVMGSCSTPGPTTFSPASHPEPRVGRRRKLNSTLATMRCCFLQALVLPALADQCSQAILASARAGDLAQLSLSLESELPSCKGENGETPLHLAAGNRQVLAAEALLSARAAMSGDNMGRAPLHFAAQGGYLATAGLLLEAQAYLELEDATQRTPLHHSARSGHVEVTELLLSAKARPDARDGDLNTPLHHTARSDLLFNVSVLLLTRGADFELEDAIGFRPLHYACTFSQSLTAMRLLDLSADVWAMDRSGWSPVIHAAAVGEHQFVQQLVTRIAKPKEFVQPDPSKFIVQGDGTIGGIPALVMIGVVVVLLSIAVVIPGCRIIRRFRRLKKPYEVEDADESADDFITELFVYLGEQPGQLSQLAQEWDRVNVNAISDLHRVKTKGA</sequence>
<dbReference type="SMART" id="SM00248">
    <property type="entry name" value="ANK"/>
    <property type="match status" value="6"/>
</dbReference>
<proteinExistence type="predicted"/>
<evidence type="ECO:0000256" key="1">
    <source>
        <dbReference type="ARBA" id="ARBA00022737"/>
    </source>
</evidence>
<dbReference type="InterPro" id="IPR036770">
    <property type="entry name" value="Ankyrin_rpt-contain_sf"/>
</dbReference>
<keyword evidence="5" id="KW-0812">Transmembrane</keyword>
<evidence type="ECO:0000313" key="7">
    <source>
        <dbReference type="Proteomes" id="UP000186817"/>
    </source>
</evidence>
<evidence type="ECO:0000256" key="4">
    <source>
        <dbReference type="SAM" id="MobiDB-lite"/>
    </source>
</evidence>
<keyword evidence="5" id="KW-1133">Transmembrane helix</keyword>
<evidence type="ECO:0000256" key="2">
    <source>
        <dbReference type="ARBA" id="ARBA00023043"/>
    </source>
</evidence>
<dbReference type="PROSITE" id="PS50088">
    <property type="entry name" value="ANK_REPEAT"/>
    <property type="match status" value="4"/>
</dbReference>
<accession>A0A1Q9EKZ3</accession>
<reference evidence="6 7" key="1">
    <citation type="submission" date="2016-02" db="EMBL/GenBank/DDBJ databases">
        <title>Genome analysis of coral dinoflagellate symbionts highlights evolutionary adaptations to a symbiotic lifestyle.</title>
        <authorList>
            <person name="Aranda M."/>
            <person name="Li Y."/>
            <person name="Liew Y.J."/>
            <person name="Baumgarten S."/>
            <person name="Simakov O."/>
            <person name="Wilson M."/>
            <person name="Piel J."/>
            <person name="Ashoor H."/>
            <person name="Bougouffa S."/>
            <person name="Bajic V.B."/>
            <person name="Ryu T."/>
            <person name="Ravasi T."/>
            <person name="Bayer T."/>
            <person name="Micklem G."/>
            <person name="Kim H."/>
            <person name="Bhak J."/>
            <person name="Lajeunesse T.C."/>
            <person name="Voolstra C.R."/>
        </authorList>
    </citation>
    <scope>NUCLEOTIDE SEQUENCE [LARGE SCALE GENOMIC DNA]</scope>
    <source>
        <strain evidence="6 7">CCMP2467</strain>
    </source>
</reference>
<dbReference type="PANTHER" id="PTHR24180:SF45">
    <property type="entry name" value="POLY [ADP-RIBOSE] POLYMERASE TANKYRASE"/>
    <property type="match status" value="1"/>
</dbReference>
<dbReference type="InterPro" id="IPR051637">
    <property type="entry name" value="Ank_repeat_dom-contain_49"/>
</dbReference>
<feature type="transmembrane region" description="Helical" evidence="5">
    <location>
        <begin position="564"/>
        <end position="587"/>
    </location>
</feature>
<dbReference type="AlphaFoldDB" id="A0A1Q9EKZ3"/>
<feature type="region of interest" description="Disordered" evidence="4">
    <location>
        <begin position="102"/>
        <end position="151"/>
    </location>
</feature>
<dbReference type="EMBL" id="LSRX01000124">
    <property type="protein sequence ID" value="OLQ08090.1"/>
    <property type="molecule type" value="Genomic_DNA"/>
</dbReference>
<dbReference type="SUPFAM" id="SSF48403">
    <property type="entry name" value="Ankyrin repeat"/>
    <property type="match status" value="1"/>
</dbReference>
<comment type="caution">
    <text evidence="6">The sequence shown here is derived from an EMBL/GenBank/DDBJ whole genome shotgun (WGS) entry which is preliminary data.</text>
</comment>
<feature type="repeat" description="ANK" evidence="3">
    <location>
        <begin position="413"/>
        <end position="445"/>
    </location>
</feature>
<gene>
    <name evidence="6" type="primary">ankrd52</name>
    <name evidence="6" type="ORF">AK812_SmicGene8440</name>
</gene>
<dbReference type="PANTHER" id="PTHR24180">
    <property type="entry name" value="CYCLIN-DEPENDENT KINASE INHIBITOR 2C-RELATED"/>
    <property type="match status" value="1"/>
</dbReference>
<dbReference type="Proteomes" id="UP000186817">
    <property type="component" value="Unassembled WGS sequence"/>
</dbReference>
<feature type="repeat" description="ANK" evidence="3">
    <location>
        <begin position="348"/>
        <end position="380"/>
    </location>
</feature>
<keyword evidence="2 3" id="KW-0040">ANK repeat</keyword>
<keyword evidence="1" id="KW-0677">Repeat</keyword>
<evidence type="ECO:0000313" key="6">
    <source>
        <dbReference type="EMBL" id="OLQ08090.1"/>
    </source>
</evidence>
<protein>
    <submittedName>
        <fullName evidence="6">Serine/threonine-protein phosphatase 6 regulatory ankyrin repeat subunit C</fullName>
    </submittedName>
</protein>
<keyword evidence="7" id="KW-1185">Reference proteome</keyword>
<dbReference type="InterPro" id="IPR002110">
    <property type="entry name" value="Ankyrin_rpt"/>
</dbReference>
<dbReference type="Gene3D" id="1.25.40.20">
    <property type="entry name" value="Ankyrin repeat-containing domain"/>
    <property type="match status" value="2"/>
</dbReference>
<feature type="compositionally biased region" description="Polar residues" evidence="4">
    <location>
        <begin position="269"/>
        <end position="279"/>
    </location>
</feature>
<feature type="region of interest" description="Disordered" evidence="4">
    <location>
        <begin position="269"/>
        <end position="288"/>
    </location>
</feature>
<feature type="repeat" description="ANK" evidence="3">
    <location>
        <begin position="380"/>
        <end position="412"/>
    </location>
</feature>
<keyword evidence="5" id="KW-0472">Membrane</keyword>
<dbReference type="Pfam" id="PF12796">
    <property type="entry name" value="Ank_2"/>
    <property type="match status" value="2"/>
</dbReference>
<feature type="repeat" description="ANK" evidence="3">
    <location>
        <begin position="446"/>
        <end position="479"/>
    </location>
</feature>
<evidence type="ECO:0000256" key="3">
    <source>
        <dbReference type="PROSITE-ProRule" id="PRU00023"/>
    </source>
</evidence>
<organism evidence="6 7">
    <name type="scientific">Symbiodinium microadriaticum</name>
    <name type="common">Dinoflagellate</name>
    <name type="synonym">Zooxanthella microadriatica</name>
    <dbReference type="NCBI Taxonomy" id="2951"/>
    <lineage>
        <taxon>Eukaryota</taxon>
        <taxon>Sar</taxon>
        <taxon>Alveolata</taxon>
        <taxon>Dinophyceae</taxon>
        <taxon>Suessiales</taxon>
        <taxon>Symbiodiniaceae</taxon>
        <taxon>Symbiodinium</taxon>
    </lineage>
</organism>
<dbReference type="OrthoDB" id="434766at2759"/>
<dbReference type="PROSITE" id="PS50297">
    <property type="entry name" value="ANK_REP_REGION"/>
    <property type="match status" value="3"/>
</dbReference>
<name>A0A1Q9EKZ3_SYMMI</name>